<name>A0AA50H6X6_9HYPH</name>
<dbReference type="InterPro" id="IPR020023">
    <property type="entry name" value="PseG"/>
</dbReference>
<dbReference type="EC" id="3.6.1.57" evidence="4"/>
<dbReference type="PANTHER" id="PTHR43328">
    <property type="entry name" value="ACETYLTRANSFERASE-RELATED"/>
    <property type="match status" value="1"/>
</dbReference>
<dbReference type="Gene3D" id="3.40.50.11190">
    <property type="match status" value="1"/>
</dbReference>
<evidence type="ECO:0000313" key="5">
    <source>
        <dbReference type="Proteomes" id="UP001234585"/>
    </source>
</evidence>
<dbReference type="Proteomes" id="UP001234585">
    <property type="component" value="Chromosome"/>
</dbReference>
<dbReference type="RefSeq" id="WP_306036635.1">
    <property type="nucleotide sequence ID" value="NZ_CP132302.1"/>
</dbReference>
<dbReference type="NCBIfam" id="TIGR03590">
    <property type="entry name" value="PseG"/>
    <property type="match status" value="1"/>
</dbReference>
<feature type="active site" description="Proton acceptor" evidence="1">
    <location>
        <position position="17"/>
    </location>
</feature>
<dbReference type="SUPFAM" id="SSF55729">
    <property type="entry name" value="Acyl-CoA N-acyltransferases (Nat)"/>
    <property type="match status" value="1"/>
</dbReference>
<dbReference type="Gene3D" id="3.40.630.30">
    <property type="match status" value="1"/>
</dbReference>
<dbReference type="Pfam" id="PF13302">
    <property type="entry name" value="Acetyltransf_3"/>
    <property type="match status" value="1"/>
</dbReference>
<dbReference type="AlphaFoldDB" id="A0AA50H6X6"/>
<dbReference type="SUPFAM" id="SSF53756">
    <property type="entry name" value="UDP-Glycosyltransferase/glycogen phosphorylase"/>
    <property type="match status" value="1"/>
</dbReference>
<sequence>MIAAFRVDSSSIIGAGHVIRCLSLAKALRKNGVECVFVSRDHEGNLAQSIREGGFETMLLPTDNCPSVGVGSTPGLSRWVGTSWQQDAEDTRAALEKYKINWLIVDHYGLDWKWEERLRETGANLLVIDDIADRRHVCDLLLDQNVPDKTGAYRKLVPPHCGIMSGPRYALLDPSYADFHHQVGSRRGMVQRILVYFGGGRYATLMQQALYAIAELRPEISVDAVIGQSDPSFGTSSPLANLRFHSKLPTLAPLMASADLAIGASGTSSWERCCLGLPGVVVTVAENQEPIAEELARLGIVVNLGNADGLTKEKFVIALKPLLTEKLDASWSARCLALVDGRGAERITGYMLLGPKTPLRLRRADADDEALLLRWVNDPLTRHVSLTSAHVTETEHHEWFARRLANSRDCMILIAETHSGLPVGQVRFERGEANWEISFNLDPLCRGKGAGIRTVRMAVETFWEEHPSALLSGVVKVDNLASRAIFSRMGFSEAALSDGIVTFISSKP</sequence>
<feature type="domain" description="N-acetyltransferase" evidence="3">
    <location>
        <begin position="359"/>
        <end position="508"/>
    </location>
</feature>
<organism evidence="4 5">
    <name type="scientific">Shinella sumterensis</name>
    <dbReference type="NCBI Taxonomy" id="1967501"/>
    <lineage>
        <taxon>Bacteria</taxon>
        <taxon>Pseudomonadati</taxon>
        <taxon>Pseudomonadota</taxon>
        <taxon>Alphaproteobacteria</taxon>
        <taxon>Hyphomicrobiales</taxon>
        <taxon>Rhizobiaceae</taxon>
        <taxon>Shinella</taxon>
    </lineage>
</organism>
<evidence type="ECO:0000256" key="2">
    <source>
        <dbReference type="PIRSR" id="PIRSR620023-2"/>
    </source>
</evidence>
<evidence type="ECO:0000256" key="1">
    <source>
        <dbReference type="PIRSR" id="PIRSR620023-1"/>
    </source>
</evidence>
<dbReference type="EMBL" id="CP132302">
    <property type="protein sequence ID" value="WLR96184.1"/>
    <property type="molecule type" value="Genomic_DNA"/>
</dbReference>
<keyword evidence="4" id="KW-0378">Hydrolase</keyword>
<dbReference type="PANTHER" id="PTHR43328:SF1">
    <property type="entry name" value="N-ACETYLTRANSFERASE DOMAIN-CONTAINING PROTEIN"/>
    <property type="match status" value="1"/>
</dbReference>
<dbReference type="GO" id="GO:0016787">
    <property type="term" value="F:hydrolase activity"/>
    <property type="evidence" value="ECO:0007669"/>
    <property type="project" value="UniProtKB-KW"/>
</dbReference>
<proteinExistence type="predicted"/>
<protein>
    <submittedName>
        <fullName evidence="4">UDP-2,4-diacetamido-2,4, 6-trideoxy-beta-L-altropyranose hydrolase</fullName>
        <ecNumber evidence="4">3.6.1.57</ecNumber>
    </submittedName>
</protein>
<evidence type="ECO:0000259" key="3">
    <source>
        <dbReference type="PROSITE" id="PS51186"/>
    </source>
</evidence>
<gene>
    <name evidence="4" type="primary">pseG</name>
    <name evidence="4" type="ORF">Q9313_10620</name>
</gene>
<dbReference type="Gene3D" id="3.40.50.2000">
    <property type="entry name" value="Glycogen Phosphorylase B"/>
    <property type="match status" value="1"/>
</dbReference>
<reference evidence="4 5" key="1">
    <citation type="submission" date="2023-08" db="EMBL/GenBank/DDBJ databases">
        <title>Pathogen: clinical or host-associated sample.</title>
        <authorList>
            <person name="Hergert J."/>
            <person name="Casey R."/>
            <person name="Wagner J."/>
            <person name="Young E.L."/>
            <person name="Oakeson K.F."/>
        </authorList>
    </citation>
    <scope>NUCLEOTIDE SEQUENCE [LARGE SCALE GENOMIC DNA]</scope>
    <source>
        <strain evidence="4 5">1760953</strain>
    </source>
</reference>
<evidence type="ECO:0000313" key="4">
    <source>
        <dbReference type="EMBL" id="WLR96184.1"/>
    </source>
</evidence>
<accession>A0AA50H6X6</accession>
<dbReference type="GO" id="GO:0016747">
    <property type="term" value="F:acyltransferase activity, transferring groups other than amino-acyl groups"/>
    <property type="evidence" value="ECO:0007669"/>
    <property type="project" value="InterPro"/>
</dbReference>
<dbReference type="PROSITE" id="PS51186">
    <property type="entry name" value="GNAT"/>
    <property type="match status" value="1"/>
</dbReference>
<dbReference type="InterPro" id="IPR016181">
    <property type="entry name" value="Acyl_CoA_acyltransferase"/>
</dbReference>
<dbReference type="InterPro" id="IPR000182">
    <property type="entry name" value="GNAT_dom"/>
</dbReference>
<keyword evidence="5" id="KW-1185">Reference proteome</keyword>
<feature type="binding site" evidence="2">
    <location>
        <position position="271"/>
    </location>
    <ligand>
        <name>substrate</name>
    </ligand>
</feature>